<evidence type="ECO:0000256" key="7">
    <source>
        <dbReference type="SAM" id="MobiDB-lite"/>
    </source>
</evidence>
<evidence type="ECO:0000313" key="8">
    <source>
        <dbReference type="EMBL" id="MBK9981818.1"/>
    </source>
</evidence>
<keyword evidence="5 6" id="KW-0949">S-adenosyl-L-methionine</keyword>
<keyword evidence="3 6" id="KW-0489">Methyltransferase</keyword>
<protein>
    <recommendedName>
        <fullName evidence="6">Ribosomal RNA small subunit methyltransferase H</fullName>
        <ecNumber evidence="6">2.1.1.199</ecNumber>
    </recommendedName>
    <alternativeName>
        <fullName evidence="6">16S rRNA m(4)C1402 methyltransferase</fullName>
    </alternativeName>
    <alternativeName>
        <fullName evidence="6">rRNA (cytosine-N(4)-)-methyltransferase RsmH</fullName>
    </alternativeName>
</protein>
<evidence type="ECO:0000256" key="4">
    <source>
        <dbReference type="ARBA" id="ARBA00022679"/>
    </source>
</evidence>
<accession>A0A9D7STQ3</accession>
<keyword evidence="2 6" id="KW-0698">rRNA processing</keyword>
<dbReference type="PIRSF" id="PIRSF004486">
    <property type="entry name" value="MraW"/>
    <property type="match status" value="1"/>
</dbReference>
<feature type="binding site" evidence="6">
    <location>
        <begin position="33"/>
        <end position="35"/>
    </location>
    <ligand>
        <name>S-adenosyl-L-methionine</name>
        <dbReference type="ChEBI" id="CHEBI:59789"/>
    </ligand>
</feature>
<evidence type="ECO:0000256" key="2">
    <source>
        <dbReference type="ARBA" id="ARBA00022552"/>
    </source>
</evidence>
<proteinExistence type="inferred from homology"/>
<dbReference type="InterPro" id="IPR002903">
    <property type="entry name" value="RsmH"/>
</dbReference>
<evidence type="ECO:0000256" key="1">
    <source>
        <dbReference type="ARBA" id="ARBA00010396"/>
    </source>
</evidence>
<comment type="similarity">
    <text evidence="1 6">Belongs to the methyltransferase superfamily. RsmH family.</text>
</comment>
<feature type="region of interest" description="Disordered" evidence="7">
    <location>
        <begin position="279"/>
        <end position="313"/>
    </location>
</feature>
<feature type="binding site" evidence="6">
    <location>
        <position position="104"/>
    </location>
    <ligand>
        <name>S-adenosyl-L-methionine</name>
        <dbReference type="ChEBI" id="CHEBI:59789"/>
    </ligand>
</feature>
<dbReference type="InterPro" id="IPR023397">
    <property type="entry name" value="SAM-dep_MeTrfase_MraW_recog"/>
</dbReference>
<dbReference type="PANTHER" id="PTHR11265">
    <property type="entry name" value="S-ADENOSYL-METHYLTRANSFERASE MRAW"/>
    <property type="match status" value="1"/>
</dbReference>
<dbReference type="Gene3D" id="1.10.150.170">
    <property type="entry name" value="Putative methyltransferase TM0872, insert domain"/>
    <property type="match status" value="1"/>
</dbReference>
<dbReference type="SUPFAM" id="SSF81799">
    <property type="entry name" value="Putative methyltransferase TM0872, insert domain"/>
    <property type="match status" value="1"/>
</dbReference>
<dbReference type="Proteomes" id="UP000808337">
    <property type="component" value="Unassembled WGS sequence"/>
</dbReference>
<keyword evidence="6" id="KW-0963">Cytoplasm</keyword>
<organism evidence="8 9">
    <name type="scientific">Candidatus Opimibacter skivensis</name>
    <dbReference type="NCBI Taxonomy" id="2982028"/>
    <lineage>
        <taxon>Bacteria</taxon>
        <taxon>Pseudomonadati</taxon>
        <taxon>Bacteroidota</taxon>
        <taxon>Saprospiria</taxon>
        <taxon>Saprospirales</taxon>
        <taxon>Saprospiraceae</taxon>
        <taxon>Candidatus Opimibacter</taxon>
    </lineage>
</organism>
<dbReference type="NCBIfam" id="TIGR00006">
    <property type="entry name" value="16S rRNA (cytosine(1402)-N(4))-methyltransferase RsmH"/>
    <property type="match status" value="1"/>
</dbReference>
<dbReference type="HAMAP" id="MF_01007">
    <property type="entry name" value="16SrRNA_methyltr_H"/>
    <property type="match status" value="1"/>
</dbReference>
<dbReference type="InterPro" id="IPR029063">
    <property type="entry name" value="SAM-dependent_MTases_sf"/>
</dbReference>
<gene>
    <name evidence="6 8" type="primary">rsmH</name>
    <name evidence="8" type="ORF">IPP15_05235</name>
</gene>
<comment type="function">
    <text evidence="6">Specifically methylates the N4 position of cytidine in position 1402 (C1402) of 16S rRNA.</text>
</comment>
<evidence type="ECO:0000256" key="5">
    <source>
        <dbReference type="ARBA" id="ARBA00022691"/>
    </source>
</evidence>
<feature type="binding site" evidence="6">
    <location>
        <position position="53"/>
    </location>
    <ligand>
        <name>S-adenosyl-L-methionine</name>
        <dbReference type="ChEBI" id="CHEBI:59789"/>
    </ligand>
</feature>
<comment type="caution">
    <text evidence="8">The sequence shown here is derived from an EMBL/GenBank/DDBJ whole genome shotgun (WGS) entry which is preliminary data.</text>
</comment>
<dbReference type="EC" id="2.1.1.199" evidence="6"/>
<evidence type="ECO:0000256" key="3">
    <source>
        <dbReference type="ARBA" id="ARBA00022603"/>
    </source>
</evidence>
<reference evidence="8 9" key="1">
    <citation type="submission" date="2020-10" db="EMBL/GenBank/DDBJ databases">
        <title>Connecting structure to function with the recovery of over 1000 high-quality activated sludge metagenome-assembled genomes encoding full-length rRNA genes using long-read sequencing.</title>
        <authorList>
            <person name="Singleton C.M."/>
            <person name="Petriglieri F."/>
            <person name="Kristensen J.M."/>
            <person name="Kirkegaard R.H."/>
            <person name="Michaelsen T.Y."/>
            <person name="Andersen M.H."/>
            <person name="Karst S.M."/>
            <person name="Dueholm M.S."/>
            <person name="Nielsen P.H."/>
            <person name="Albertsen M."/>
        </authorList>
    </citation>
    <scope>NUCLEOTIDE SEQUENCE [LARGE SCALE GENOMIC DNA]</scope>
    <source>
        <strain evidence="8">Ribe_18-Q3-R11-54_MAXAC.273</strain>
    </source>
</reference>
<evidence type="ECO:0000256" key="6">
    <source>
        <dbReference type="HAMAP-Rule" id="MF_01007"/>
    </source>
</evidence>
<keyword evidence="4 6" id="KW-0808">Transferase</keyword>
<comment type="subcellular location">
    <subcellularLocation>
        <location evidence="6">Cytoplasm</location>
    </subcellularLocation>
</comment>
<comment type="catalytic activity">
    <reaction evidence="6">
        <text>cytidine(1402) in 16S rRNA + S-adenosyl-L-methionine = N(4)-methylcytidine(1402) in 16S rRNA + S-adenosyl-L-homocysteine + H(+)</text>
        <dbReference type="Rhea" id="RHEA:42928"/>
        <dbReference type="Rhea" id="RHEA-COMP:10286"/>
        <dbReference type="Rhea" id="RHEA-COMP:10287"/>
        <dbReference type="ChEBI" id="CHEBI:15378"/>
        <dbReference type="ChEBI" id="CHEBI:57856"/>
        <dbReference type="ChEBI" id="CHEBI:59789"/>
        <dbReference type="ChEBI" id="CHEBI:74506"/>
        <dbReference type="ChEBI" id="CHEBI:82748"/>
        <dbReference type="EC" id="2.1.1.199"/>
    </reaction>
</comment>
<dbReference type="GO" id="GO:0071424">
    <property type="term" value="F:rRNA (cytosine-N4-)-methyltransferase activity"/>
    <property type="evidence" value="ECO:0007669"/>
    <property type="project" value="UniProtKB-UniRule"/>
</dbReference>
<name>A0A9D7STQ3_9BACT</name>
<dbReference type="GO" id="GO:0070475">
    <property type="term" value="P:rRNA base methylation"/>
    <property type="evidence" value="ECO:0007669"/>
    <property type="project" value="UniProtKB-UniRule"/>
</dbReference>
<dbReference type="SUPFAM" id="SSF53335">
    <property type="entry name" value="S-adenosyl-L-methionine-dependent methyltransferases"/>
    <property type="match status" value="1"/>
</dbReference>
<dbReference type="Gene3D" id="3.40.50.150">
    <property type="entry name" value="Vaccinia Virus protein VP39"/>
    <property type="match status" value="1"/>
</dbReference>
<feature type="binding site" evidence="6">
    <location>
        <position position="97"/>
    </location>
    <ligand>
        <name>S-adenosyl-L-methionine</name>
        <dbReference type="ChEBI" id="CHEBI:59789"/>
    </ligand>
</feature>
<dbReference type="GO" id="GO:0005737">
    <property type="term" value="C:cytoplasm"/>
    <property type="evidence" value="ECO:0007669"/>
    <property type="project" value="UniProtKB-SubCell"/>
</dbReference>
<dbReference type="Pfam" id="PF01795">
    <property type="entry name" value="Methyltransf_5"/>
    <property type="match status" value="1"/>
</dbReference>
<feature type="binding site" evidence="6">
    <location>
        <position position="75"/>
    </location>
    <ligand>
        <name>S-adenosyl-L-methionine</name>
        <dbReference type="ChEBI" id="CHEBI:59789"/>
    </ligand>
</feature>
<feature type="compositionally biased region" description="Gly residues" evidence="7">
    <location>
        <begin position="304"/>
        <end position="313"/>
    </location>
</feature>
<dbReference type="AlphaFoldDB" id="A0A9D7STQ3"/>
<evidence type="ECO:0000313" key="9">
    <source>
        <dbReference type="Proteomes" id="UP000808337"/>
    </source>
</evidence>
<dbReference type="EMBL" id="JADKGY010000001">
    <property type="protein sequence ID" value="MBK9981818.1"/>
    <property type="molecule type" value="Genomic_DNA"/>
</dbReference>
<dbReference type="PANTHER" id="PTHR11265:SF0">
    <property type="entry name" value="12S RRNA N4-METHYLCYTIDINE METHYLTRANSFERASE"/>
    <property type="match status" value="1"/>
</dbReference>
<sequence>MSEYHIPVLLNESLDGLAIRPDGIYVDVTFGGGGHSREILNRLDDKGHLFVFDQDEDAVQNLWGDDRMTLINSNFRYITRWMKYYNVDSKIDGILADLGVSSYQFDNPQRGFSYRFDEALDMRMNQKQTLTAADVLNEYDVQHLQEMFSQYGEITNAKTLAQQIVQARTGRRIETTGQLVSVAEAVLRGHKMQYLSQLFQALRIEINDEMNALKDMLKGAEEVLKPGGRLSVISYHSLEDRLVKRFFKSGNFEGEPETDFFGKRSVGWKVITKNPIEADVEEQARNPRSRSGKLRVAEKAAGSRGQGAGKTKG</sequence>